<evidence type="ECO:0000259" key="20">
    <source>
        <dbReference type="PROSITE" id="PS51002"/>
    </source>
</evidence>
<sequence length="378" mass="42761">MTKSIPKLNPFMKIFMKTLVSLPAPANISTMWNFGSLLSVIMVLQLISGLLLAVVYSASMDSSFQLVSQMMETTDKGWVLRYTHANGASLLFIALYTHTGRGLYYGSFLYPHVWFIGVTILLLCMATAFMGYVLPINQMSYWGASVITSLFSEVPYIGPSLLQFIWGSSSVSAPTITRFFTFHFLLPFMMLALVVAHITFLHQTGSSNPLGLSSNNMKIMFNSYFSTKDLIGLFMVTLLFILLIFYYPLYLGDNENFIMANPSVTPQHIQPEWYFLFAYTILRSIPNKLGGVLALLLSVLILYTLPMTFVASMKSCSFYPVNKLMFWLLVFTILLLTWIGMKPVEEPYSAFGQILTFLYFSYFLINPMLAKMTDLVSL</sequence>
<keyword evidence="9 18" id="KW-0479">Metal-binding</keyword>
<evidence type="ECO:0000256" key="1">
    <source>
        <dbReference type="ARBA" id="ARBA00002566"/>
    </source>
</evidence>
<evidence type="ECO:0000256" key="13">
    <source>
        <dbReference type="ARBA" id="ARBA00023004"/>
    </source>
</evidence>
<evidence type="ECO:0000256" key="4">
    <source>
        <dbReference type="ARBA" id="ARBA00013531"/>
    </source>
</evidence>
<evidence type="ECO:0000256" key="5">
    <source>
        <dbReference type="ARBA" id="ARBA00022448"/>
    </source>
</evidence>
<keyword evidence="5 19" id="KW-0813">Transport</keyword>
<dbReference type="CTD" id="4519"/>
<evidence type="ECO:0000256" key="19">
    <source>
        <dbReference type="RuleBase" id="RU362117"/>
    </source>
</evidence>
<evidence type="ECO:0000256" key="16">
    <source>
        <dbReference type="ARBA" id="ARBA00023136"/>
    </source>
</evidence>
<feature type="domain" description="Cytochrome b/b6 N-terminal region profile" evidence="20">
    <location>
        <begin position="1"/>
        <end position="210"/>
    </location>
</feature>
<keyword evidence="8 19" id="KW-0812">Transmembrane</keyword>
<evidence type="ECO:0000256" key="15">
    <source>
        <dbReference type="ARBA" id="ARBA00023128"/>
    </source>
</evidence>
<dbReference type="InterPro" id="IPR005797">
    <property type="entry name" value="Cyt_b/b6_N"/>
</dbReference>
<dbReference type="AlphaFoldDB" id="A0A1L5BW50"/>
<evidence type="ECO:0000256" key="2">
    <source>
        <dbReference type="ARBA" id="ARBA00004448"/>
    </source>
</evidence>
<dbReference type="GO" id="GO:0016491">
    <property type="term" value="F:oxidoreductase activity"/>
    <property type="evidence" value="ECO:0007669"/>
    <property type="project" value="UniProtKB-UniRule"/>
</dbReference>
<evidence type="ECO:0000256" key="6">
    <source>
        <dbReference type="ARBA" id="ARBA00022617"/>
    </source>
</evidence>
<evidence type="ECO:0000256" key="17">
    <source>
        <dbReference type="PIRSR" id="PIRSR038885-1"/>
    </source>
</evidence>
<dbReference type="Pfam" id="PF00032">
    <property type="entry name" value="Cytochrom_B_C"/>
    <property type="match status" value="1"/>
</dbReference>
<dbReference type="EMBL" id="KX341966">
    <property type="protein sequence ID" value="APL97194.1"/>
    <property type="molecule type" value="Genomic_DNA"/>
</dbReference>
<evidence type="ECO:0000256" key="7">
    <source>
        <dbReference type="ARBA" id="ARBA00022660"/>
    </source>
</evidence>
<name>A0A1L5BW50_9CRUS</name>
<dbReference type="PANTHER" id="PTHR19271:SF16">
    <property type="entry name" value="CYTOCHROME B"/>
    <property type="match status" value="1"/>
</dbReference>
<feature type="binding site" evidence="17">
    <location>
        <position position="202"/>
    </location>
    <ligand>
        <name>a ubiquinone</name>
        <dbReference type="ChEBI" id="CHEBI:16389"/>
    </ligand>
</feature>
<dbReference type="GO" id="GO:0005743">
    <property type="term" value="C:mitochondrial inner membrane"/>
    <property type="evidence" value="ECO:0007669"/>
    <property type="project" value="UniProtKB-SubCell"/>
</dbReference>
<evidence type="ECO:0000313" key="22">
    <source>
        <dbReference type="EMBL" id="APL97194.1"/>
    </source>
</evidence>
<dbReference type="InterPro" id="IPR048259">
    <property type="entry name" value="Cytochrome_b_N_euk/bac"/>
</dbReference>
<evidence type="ECO:0000256" key="3">
    <source>
        <dbReference type="ARBA" id="ARBA00011649"/>
    </source>
</evidence>
<reference evidence="22" key="1">
    <citation type="journal article" date="2016" name="BMC Genomics">
        <title>Evolution of mitochondrial genomes in Baikalian amphipods.</title>
        <authorList>
            <person name="Romanova E.V."/>
            <person name="Aleoshin V.V."/>
            <person name="Kamaltynov R.M."/>
            <person name="Mikhailov K.V."/>
            <person name="Logacheva M.D."/>
            <person name="Sirotinina E.A."/>
            <person name="Gornov A.Y."/>
            <person name="Anikin A.S."/>
            <person name="Sherbakov D.Y."/>
        </authorList>
    </citation>
    <scope>NUCLEOTIDE SEQUENCE</scope>
</reference>
<feature type="binding site" description="axial binding residue" evidence="18">
    <location>
        <position position="183"/>
    </location>
    <ligand>
        <name>heme b</name>
        <dbReference type="ChEBI" id="CHEBI:60344"/>
        <label>b562</label>
    </ligand>
    <ligandPart>
        <name>Fe</name>
        <dbReference type="ChEBI" id="CHEBI:18248"/>
    </ligandPart>
</feature>
<comment type="subunit">
    <text evidence="3">The main subunits of complex b-c1 are: cytochrome b, cytochrome c1 and the Rieske protein.</text>
</comment>
<keyword evidence="15 19" id="KW-0496">Mitochondrion</keyword>
<protein>
    <recommendedName>
        <fullName evidence="4 19">Cytochrome b</fullName>
    </recommendedName>
</protein>
<feature type="transmembrane region" description="Helical" evidence="19">
    <location>
        <begin position="324"/>
        <end position="341"/>
    </location>
</feature>
<comment type="subcellular location">
    <subcellularLocation>
        <location evidence="2">Mitochondrion inner membrane</location>
        <topology evidence="2">Multi-pass membrane protein</topology>
    </subcellularLocation>
</comment>
<keyword evidence="12 19" id="KW-1133">Transmembrane helix</keyword>
<feature type="transmembrane region" description="Helical" evidence="19">
    <location>
        <begin position="36"/>
        <end position="58"/>
    </location>
</feature>
<comment type="cofactor">
    <cofactor evidence="19">
        <name>heme b</name>
        <dbReference type="ChEBI" id="CHEBI:60344"/>
    </cofactor>
    <text evidence="19">Binds 2 heme groups non-covalently.</text>
</comment>
<dbReference type="InterPro" id="IPR016174">
    <property type="entry name" value="Di-haem_cyt_TM"/>
</dbReference>
<dbReference type="RefSeq" id="YP_009339304.1">
    <property type="nucleotide sequence ID" value="NC_033361.1"/>
</dbReference>
<dbReference type="SMR" id="A0A1L5BW50"/>
<evidence type="ECO:0000256" key="9">
    <source>
        <dbReference type="ARBA" id="ARBA00022723"/>
    </source>
</evidence>
<evidence type="ECO:0000256" key="11">
    <source>
        <dbReference type="ARBA" id="ARBA00022982"/>
    </source>
</evidence>
<dbReference type="PROSITE" id="PS51003">
    <property type="entry name" value="CYTB_CTER"/>
    <property type="match status" value="1"/>
</dbReference>
<dbReference type="InterPro" id="IPR005798">
    <property type="entry name" value="Cyt_b/b6_C"/>
</dbReference>
<evidence type="ECO:0000259" key="21">
    <source>
        <dbReference type="PROSITE" id="PS51003"/>
    </source>
</evidence>
<dbReference type="GeneID" id="30859534"/>
<dbReference type="InterPro" id="IPR030689">
    <property type="entry name" value="Cytochrome_b"/>
</dbReference>
<feature type="binding site" description="axial binding residue" evidence="18">
    <location>
        <position position="98"/>
    </location>
    <ligand>
        <name>heme b</name>
        <dbReference type="ChEBI" id="CHEBI:60344"/>
        <label>b566</label>
    </ligand>
    <ligandPart>
        <name>Fe</name>
        <dbReference type="ChEBI" id="CHEBI:18248"/>
    </ligandPart>
</feature>
<organism evidence="22">
    <name type="scientific">Gmelinoides fasciatus</name>
    <dbReference type="NCBI Taxonomy" id="686704"/>
    <lineage>
        <taxon>Eukaryota</taxon>
        <taxon>Metazoa</taxon>
        <taxon>Ecdysozoa</taxon>
        <taxon>Arthropoda</taxon>
        <taxon>Crustacea</taxon>
        <taxon>Multicrustacea</taxon>
        <taxon>Malacostraca</taxon>
        <taxon>Eumalacostraca</taxon>
        <taxon>Peracarida</taxon>
        <taxon>Amphipoda</taxon>
        <taxon>Senticaudata</taxon>
        <taxon>Gammarida</taxon>
        <taxon>Gammaridira</taxon>
        <taxon>Gammaroidea</taxon>
        <taxon>Micruropodidae</taxon>
        <taxon>Gmelinoidinae</taxon>
        <taxon>Gmelinoides</taxon>
    </lineage>
</organism>
<dbReference type="InterPro" id="IPR048260">
    <property type="entry name" value="Cytochrome_b_C_euk/bac"/>
</dbReference>
<evidence type="ECO:0000256" key="14">
    <source>
        <dbReference type="ARBA" id="ARBA00023075"/>
    </source>
</evidence>
<comment type="cofactor">
    <cofactor evidence="18">
        <name>heme</name>
        <dbReference type="ChEBI" id="CHEBI:30413"/>
    </cofactor>
    <text evidence="18">Binds 2 heme groups non-covalently.</text>
</comment>
<evidence type="ECO:0000256" key="8">
    <source>
        <dbReference type="ARBA" id="ARBA00022692"/>
    </source>
</evidence>
<feature type="binding site" description="axial binding residue" evidence="18">
    <location>
        <position position="84"/>
    </location>
    <ligand>
        <name>heme b</name>
        <dbReference type="ChEBI" id="CHEBI:60344"/>
        <label>b562</label>
    </ligand>
    <ligandPart>
        <name>Fe</name>
        <dbReference type="ChEBI" id="CHEBI:18248"/>
    </ligandPart>
</feature>
<keyword evidence="16 19" id="KW-0472">Membrane</keyword>
<dbReference type="InterPro" id="IPR027387">
    <property type="entry name" value="Cytb/b6-like_sf"/>
</dbReference>
<keyword evidence="14" id="KW-0830">Ubiquinone</keyword>
<evidence type="ECO:0000256" key="18">
    <source>
        <dbReference type="PIRSR" id="PIRSR038885-2"/>
    </source>
</evidence>
<dbReference type="GO" id="GO:0006122">
    <property type="term" value="P:mitochondrial electron transport, ubiquinol to cytochrome c"/>
    <property type="evidence" value="ECO:0007669"/>
    <property type="project" value="TreeGrafter"/>
</dbReference>
<feature type="domain" description="Cytochrome b/b6 C-terminal region profile" evidence="21">
    <location>
        <begin position="211"/>
        <end position="378"/>
    </location>
</feature>
<comment type="similarity">
    <text evidence="19">Belongs to the cytochrome b family.</text>
</comment>
<feature type="transmembrane region" description="Helical" evidence="19">
    <location>
        <begin position="109"/>
        <end position="134"/>
    </location>
</feature>
<dbReference type="InterPro" id="IPR036150">
    <property type="entry name" value="Cyt_b/b6_C_sf"/>
</dbReference>
<keyword evidence="7 19" id="KW-0679">Respiratory chain</keyword>
<gene>
    <name evidence="22" type="primary">CYTB</name>
</gene>
<evidence type="ECO:0000256" key="12">
    <source>
        <dbReference type="ARBA" id="ARBA00022989"/>
    </source>
</evidence>
<keyword evidence="6 18" id="KW-0349">Heme</keyword>
<keyword evidence="10" id="KW-0999">Mitochondrion inner membrane</keyword>
<comment type="function">
    <text evidence="1 19">Component of the ubiquinol-cytochrome c reductase complex (complex III or cytochrome b-c1 complex) that is part of the mitochondrial respiratory chain. The b-c1 complex mediates electron transfer from ubiquinol to cytochrome c. Contributes to the generation of a proton gradient across the mitochondrial membrane that is then used for ATP synthesis.</text>
</comment>
<accession>A0A1L5BW50</accession>
<feature type="binding site" description="axial binding residue" evidence="18">
    <location>
        <position position="197"/>
    </location>
    <ligand>
        <name>heme b</name>
        <dbReference type="ChEBI" id="CHEBI:60344"/>
        <label>b566</label>
    </ligand>
    <ligandPart>
        <name>Fe</name>
        <dbReference type="ChEBI" id="CHEBI:18248"/>
    </ligandPart>
</feature>
<dbReference type="SUPFAM" id="SSF81342">
    <property type="entry name" value="Transmembrane di-heme cytochromes"/>
    <property type="match status" value="1"/>
</dbReference>
<dbReference type="GO" id="GO:0046872">
    <property type="term" value="F:metal ion binding"/>
    <property type="evidence" value="ECO:0007669"/>
    <property type="project" value="UniProtKB-UniRule"/>
</dbReference>
<feature type="transmembrane region" description="Helical" evidence="19">
    <location>
        <begin position="292"/>
        <end position="312"/>
    </location>
</feature>
<dbReference type="Pfam" id="PF00033">
    <property type="entry name" value="Cytochrome_B"/>
    <property type="match status" value="1"/>
</dbReference>
<dbReference type="SUPFAM" id="SSF81648">
    <property type="entry name" value="a domain/subunit of cytochrome bc1 complex (Ubiquinol-cytochrome c reductase)"/>
    <property type="match status" value="1"/>
</dbReference>
<dbReference type="GO" id="GO:0008121">
    <property type="term" value="F:quinol-cytochrome-c reductase activity"/>
    <property type="evidence" value="ECO:0007669"/>
    <property type="project" value="InterPro"/>
</dbReference>
<dbReference type="CDD" id="cd00284">
    <property type="entry name" value="Cytochrome_b_N"/>
    <property type="match status" value="1"/>
</dbReference>
<dbReference type="CDD" id="cd00290">
    <property type="entry name" value="cytochrome_b_C"/>
    <property type="match status" value="1"/>
</dbReference>
<feature type="transmembrane region" description="Helical" evidence="19">
    <location>
        <begin position="230"/>
        <end position="249"/>
    </location>
</feature>
<geneLocation type="mitochondrion" evidence="22"/>
<dbReference type="PROSITE" id="PS51002">
    <property type="entry name" value="CYTB_NTER"/>
    <property type="match status" value="1"/>
</dbReference>
<feature type="transmembrane region" description="Helical" evidence="19">
    <location>
        <begin position="179"/>
        <end position="201"/>
    </location>
</feature>
<dbReference type="PIRSF" id="PIRSF038885">
    <property type="entry name" value="COB"/>
    <property type="match status" value="1"/>
</dbReference>
<keyword evidence="13 18" id="KW-0408">Iron</keyword>
<feature type="transmembrane region" description="Helical" evidence="19">
    <location>
        <begin position="347"/>
        <end position="365"/>
    </location>
</feature>
<proteinExistence type="inferred from homology"/>
<feature type="transmembrane region" description="Helical" evidence="19">
    <location>
        <begin position="79"/>
        <end position="97"/>
    </location>
</feature>
<dbReference type="Gene3D" id="1.20.810.10">
    <property type="entry name" value="Cytochrome Bc1 Complex, Chain C"/>
    <property type="match status" value="1"/>
</dbReference>
<dbReference type="PANTHER" id="PTHR19271">
    <property type="entry name" value="CYTOCHROME B"/>
    <property type="match status" value="1"/>
</dbReference>
<dbReference type="GO" id="GO:0045275">
    <property type="term" value="C:respiratory chain complex III"/>
    <property type="evidence" value="ECO:0007669"/>
    <property type="project" value="InterPro"/>
</dbReference>
<evidence type="ECO:0000256" key="10">
    <source>
        <dbReference type="ARBA" id="ARBA00022792"/>
    </source>
</evidence>
<keyword evidence="11 19" id="KW-0249">Electron transport</keyword>